<proteinExistence type="predicted"/>
<dbReference type="InterPro" id="IPR016187">
    <property type="entry name" value="CTDL_fold"/>
</dbReference>
<dbReference type="InterPro" id="IPR050111">
    <property type="entry name" value="C-type_lectin/snaclec_domain"/>
</dbReference>
<sequence length="178" mass="20257">MGQVVFFALCLLGCFVFGLSDTPGEDAGDEDVAARYYCPPGAIYIRGNCYEFFRNSISWDLAEAQCQNLRHRSHLASFSSMREEKLVSAYIKRFSTTNYVWIGLNAMPNVNKLMWEWSDRSPYISGSPLWDNRSPSTTISSSECLLLTNVQSPSSSTRWMQQSCYSSYPYVCKYTAFN</sequence>
<evidence type="ECO:0000259" key="3">
    <source>
        <dbReference type="PROSITE" id="PS50041"/>
    </source>
</evidence>
<feature type="chain" id="PRO_5046374683" evidence="2">
    <location>
        <begin position="21"/>
        <end position="178"/>
    </location>
</feature>
<keyword evidence="1" id="KW-1015">Disulfide bond</keyword>
<dbReference type="Gene3D" id="3.10.100.10">
    <property type="entry name" value="Mannose-Binding Protein A, subunit A"/>
    <property type="match status" value="1"/>
</dbReference>
<keyword evidence="2" id="KW-0732">Signal</keyword>
<dbReference type="Proteomes" id="UP000694871">
    <property type="component" value="Unplaced"/>
</dbReference>
<protein>
    <submittedName>
        <fullName evidence="5">Dromaiocalcin-1-like</fullName>
    </submittedName>
</protein>
<accession>A0ABM1K415</accession>
<evidence type="ECO:0000256" key="2">
    <source>
        <dbReference type="SAM" id="SignalP"/>
    </source>
</evidence>
<dbReference type="PROSITE" id="PS50041">
    <property type="entry name" value="C_TYPE_LECTIN_2"/>
    <property type="match status" value="1"/>
</dbReference>
<dbReference type="PANTHER" id="PTHR22803">
    <property type="entry name" value="MANNOSE, PHOSPHOLIPASE, LECTIN RECEPTOR RELATED"/>
    <property type="match status" value="1"/>
</dbReference>
<dbReference type="InterPro" id="IPR016186">
    <property type="entry name" value="C-type_lectin-like/link_sf"/>
</dbReference>
<evidence type="ECO:0000313" key="4">
    <source>
        <dbReference type="Proteomes" id="UP000694871"/>
    </source>
</evidence>
<dbReference type="RefSeq" id="XP_015268452.1">
    <property type="nucleotide sequence ID" value="XM_015412966.1"/>
</dbReference>
<feature type="signal peptide" evidence="2">
    <location>
        <begin position="1"/>
        <end position="20"/>
    </location>
</feature>
<dbReference type="PRINTS" id="PR01504">
    <property type="entry name" value="PNCREATITSAP"/>
</dbReference>
<dbReference type="InterPro" id="IPR001304">
    <property type="entry name" value="C-type_lectin-like"/>
</dbReference>
<evidence type="ECO:0000256" key="1">
    <source>
        <dbReference type="ARBA" id="ARBA00023157"/>
    </source>
</evidence>
<dbReference type="SUPFAM" id="SSF56436">
    <property type="entry name" value="C-type lectin-like"/>
    <property type="match status" value="1"/>
</dbReference>
<dbReference type="GeneID" id="107111920"/>
<evidence type="ECO:0000313" key="5">
    <source>
        <dbReference type="RefSeq" id="XP_015268452.1"/>
    </source>
</evidence>
<gene>
    <name evidence="5" type="primary">LOC107111920</name>
</gene>
<reference evidence="5" key="1">
    <citation type="submission" date="2025-08" db="UniProtKB">
        <authorList>
            <consortium name="RefSeq"/>
        </authorList>
    </citation>
    <scope>IDENTIFICATION</scope>
</reference>
<feature type="domain" description="C-type lectin" evidence="3">
    <location>
        <begin position="45"/>
        <end position="173"/>
    </location>
</feature>
<dbReference type="SMART" id="SM00034">
    <property type="entry name" value="CLECT"/>
    <property type="match status" value="1"/>
</dbReference>
<organism evidence="4 5">
    <name type="scientific">Gekko japonicus</name>
    <name type="common">Schlegel's Japanese gecko</name>
    <dbReference type="NCBI Taxonomy" id="146911"/>
    <lineage>
        <taxon>Eukaryota</taxon>
        <taxon>Metazoa</taxon>
        <taxon>Chordata</taxon>
        <taxon>Craniata</taxon>
        <taxon>Vertebrata</taxon>
        <taxon>Euteleostomi</taxon>
        <taxon>Lepidosauria</taxon>
        <taxon>Squamata</taxon>
        <taxon>Bifurcata</taxon>
        <taxon>Gekkota</taxon>
        <taxon>Gekkonidae</taxon>
        <taxon>Gekkoninae</taxon>
        <taxon>Gekko</taxon>
    </lineage>
</organism>
<dbReference type="Pfam" id="PF00059">
    <property type="entry name" value="Lectin_C"/>
    <property type="match status" value="1"/>
</dbReference>
<keyword evidence="4" id="KW-1185">Reference proteome</keyword>
<name>A0ABM1K415_GEKJA</name>